<dbReference type="InterPro" id="IPR036866">
    <property type="entry name" value="RibonucZ/Hydroxyglut_hydro"/>
</dbReference>
<organism evidence="1 2">
    <name type="scientific">Infirmifilum lucidum</name>
    <dbReference type="NCBI Taxonomy" id="2776706"/>
    <lineage>
        <taxon>Archaea</taxon>
        <taxon>Thermoproteota</taxon>
        <taxon>Thermoprotei</taxon>
        <taxon>Thermofilales</taxon>
        <taxon>Thermofilaceae</taxon>
        <taxon>Infirmifilum</taxon>
    </lineage>
</organism>
<dbReference type="InParanoid" id="A0A7L9FJB0"/>
<dbReference type="InterPro" id="IPR052926">
    <property type="entry name" value="Metallo-beta-lactamase_dom"/>
</dbReference>
<accession>A0A7L9FJB0</accession>
<evidence type="ECO:0008006" key="3">
    <source>
        <dbReference type="Google" id="ProtNLM"/>
    </source>
</evidence>
<dbReference type="PANTHER" id="PTHR13754:SF13">
    <property type="entry name" value="METALLO-BETA-LACTAMASE SUPERFAMILY PROTEIN (AFU_ORTHOLOGUE AFUA_3G07630)"/>
    <property type="match status" value="1"/>
</dbReference>
<dbReference type="Gene3D" id="3.60.15.10">
    <property type="entry name" value="Ribonuclease Z/Hydroxyacylglutathione hydrolase-like"/>
    <property type="match status" value="2"/>
</dbReference>
<dbReference type="SUPFAM" id="SSF56281">
    <property type="entry name" value="Metallo-hydrolase/oxidoreductase"/>
    <property type="match status" value="1"/>
</dbReference>
<keyword evidence="2" id="KW-1185">Reference proteome</keyword>
<proteinExistence type="predicted"/>
<dbReference type="AlphaFoldDB" id="A0A7L9FJB0"/>
<evidence type="ECO:0000313" key="1">
    <source>
        <dbReference type="EMBL" id="QOJ79432.1"/>
    </source>
</evidence>
<name>A0A7L9FJB0_9CREN</name>
<protein>
    <recommendedName>
        <fullName evidence="3">Metallo-beta-lactamase domain-containing protein</fullName>
    </recommendedName>
</protein>
<dbReference type="Proteomes" id="UP000594121">
    <property type="component" value="Chromosome"/>
</dbReference>
<dbReference type="EMBL" id="CP062310">
    <property type="protein sequence ID" value="QOJ79432.1"/>
    <property type="molecule type" value="Genomic_DNA"/>
</dbReference>
<dbReference type="RefSeq" id="WP_192819404.1">
    <property type="nucleotide sequence ID" value="NZ_CP062310.1"/>
</dbReference>
<reference evidence="1 2" key="1">
    <citation type="submission" date="2020-10" db="EMBL/GenBank/DDBJ databases">
        <title>Thermofilum lucidum 3507LT sp. nov. a novel member of Thermofilaceae family isolated from Chile hot spring, and proposal of description order Thermofilales.</title>
        <authorList>
            <person name="Zayulina K.S."/>
            <person name="Elcheninov A.G."/>
            <person name="Toshchakov S.V."/>
            <person name="Kublanov I.V."/>
        </authorList>
    </citation>
    <scope>NUCLEOTIDE SEQUENCE [LARGE SCALE GENOMIC DNA]</scope>
    <source>
        <strain evidence="1 2">3507LT</strain>
    </source>
</reference>
<evidence type="ECO:0000313" key="2">
    <source>
        <dbReference type="Proteomes" id="UP000594121"/>
    </source>
</evidence>
<sequence>MIARVHIDVLVDDIPAVEGVLPLHGLSILLSLEYEGGVTKKILFDTGPYSSVLLKNSETLGVELEPDIIFGSLHHFHHIGALRNSFPTTPRVLPPPPVARAGRPMSQLQGLSDVYVLVGDSYWNEQGLALKTPKGWLVVVGCSVHGLKRTFGARLLGLGRVWGLIGGLNISTRDVFNLAFVRRLAQRGLKLALPLHSTSMEARKTILERFNSYDFGYEVSGCGVQADIEF</sequence>
<dbReference type="KEGG" id="thel:IG193_02935"/>
<dbReference type="PANTHER" id="PTHR13754">
    <property type="entry name" value="METALLO-BETA-LACTAMASE SUPERFAMILY PROTEIN"/>
    <property type="match status" value="1"/>
</dbReference>
<dbReference type="GO" id="GO:0016740">
    <property type="term" value="F:transferase activity"/>
    <property type="evidence" value="ECO:0007669"/>
    <property type="project" value="TreeGrafter"/>
</dbReference>
<gene>
    <name evidence="1" type="ORF">IG193_02935</name>
</gene>
<dbReference type="GeneID" id="59148817"/>